<comment type="similarity">
    <text evidence="3">Belongs to the Nudix hydrolase family.</text>
</comment>
<evidence type="ECO:0000256" key="3">
    <source>
        <dbReference type="RuleBase" id="RU003476"/>
    </source>
</evidence>
<dbReference type="RefSeq" id="WP_368634815.1">
    <property type="nucleotide sequence ID" value="NZ_JBFRHK010000001.1"/>
</dbReference>
<dbReference type="Gene3D" id="3.90.79.10">
    <property type="entry name" value="Nucleoside Triphosphate Pyrophosphohydrolase"/>
    <property type="match status" value="1"/>
</dbReference>
<evidence type="ECO:0000256" key="2">
    <source>
        <dbReference type="ARBA" id="ARBA00022801"/>
    </source>
</evidence>
<sequence>MGYISELRKFIGCRPIISIGATILVVNDENKILFQHRSDTLNWGLPGGSMELNETLEEVAARELHEETGLVANEFDLIGVFSGPDYYFQYPNGDEIYTVIHLYIAKNVSGVLEMKDGESLNLTYFGKNELPDNIETRTKALLENLEDKLWNLGSSFAKY</sequence>
<reference evidence="5 6" key="1">
    <citation type="submission" date="2024-07" db="EMBL/GenBank/DDBJ databases">
        <title>Characterization of a bacterium isolated from hydrolysated instant sea cucumber by whole-genome sequencing and metabolomics.</title>
        <authorList>
            <person name="Luo X."/>
            <person name="Zhang Z."/>
            <person name="Zheng Z."/>
            <person name="Zhang W."/>
            <person name="Ming T."/>
            <person name="Jiao L."/>
            <person name="Su X."/>
            <person name="Kong F."/>
            <person name="Xu J."/>
        </authorList>
    </citation>
    <scope>NUCLEOTIDE SEQUENCE [LARGE SCALE GENOMIC DNA]</scope>
    <source>
        <strain evidence="5 6">XL-2024</strain>
    </source>
</reference>
<dbReference type="PROSITE" id="PS00893">
    <property type="entry name" value="NUDIX_BOX"/>
    <property type="match status" value="1"/>
</dbReference>
<keyword evidence="2 3" id="KW-0378">Hydrolase</keyword>
<dbReference type="InterPro" id="IPR015797">
    <property type="entry name" value="NUDIX_hydrolase-like_dom_sf"/>
</dbReference>
<dbReference type="InterPro" id="IPR020084">
    <property type="entry name" value="NUDIX_hydrolase_CS"/>
</dbReference>
<evidence type="ECO:0000256" key="1">
    <source>
        <dbReference type="ARBA" id="ARBA00001946"/>
    </source>
</evidence>
<organism evidence="5 6">
    <name type="scientific">Lysinibacillus xylanilyticus</name>
    <dbReference type="NCBI Taxonomy" id="582475"/>
    <lineage>
        <taxon>Bacteria</taxon>
        <taxon>Bacillati</taxon>
        <taxon>Bacillota</taxon>
        <taxon>Bacilli</taxon>
        <taxon>Bacillales</taxon>
        <taxon>Bacillaceae</taxon>
        <taxon>Lysinibacillus</taxon>
    </lineage>
</organism>
<proteinExistence type="inferred from homology"/>
<gene>
    <name evidence="5" type="ORF">AB1300_01400</name>
</gene>
<dbReference type="Pfam" id="PF00293">
    <property type="entry name" value="NUDIX"/>
    <property type="match status" value="1"/>
</dbReference>
<protein>
    <submittedName>
        <fullName evidence="5">NUDIX hydrolase</fullName>
    </submittedName>
</protein>
<comment type="cofactor">
    <cofactor evidence="1">
        <name>Mg(2+)</name>
        <dbReference type="ChEBI" id="CHEBI:18420"/>
    </cofactor>
</comment>
<evidence type="ECO:0000259" key="4">
    <source>
        <dbReference type="PROSITE" id="PS51462"/>
    </source>
</evidence>
<accession>A0ABV3VQX6</accession>
<keyword evidence="6" id="KW-1185">Reference proteome</keyword>
<evidence type="ECO:0000313" key="5">
    <source>
        <dbReference type="EMBL" id="MEX3743782.1"/>
    </source>
</evidence>
<dbReference type="InterPro" id="IPR020476">
    <property type="entry name" value="Nudix_hydrolase"/>
</dbReference>
<name>A0ABV3VQX6_9BACI</name>
<dbReference type="PANTHER" id="PTHR43046:SF2">
    <property type="entry name" value="8-OXO-DGTP DIPHOSPHATASE-RELATED"/>
    <property type="match status" value="1"/>
</dbReference>
<dbReference type="PRINTS" id="PR00502">
    <property type="entry name" value="NUDIXFAMILY"/>
</dbReference>
<dbReference type="CDD" id="cd04677">
    <property type="entry name" value="NUDIX_Hydrolase"/>
    <property type="match status" value="1"/>
</dbReference>
<dbReference type="InterPro" id="IPR000086">
    <property type="entry name" value="NUDIX_hydrolase_dom"/>
</dbReference>
<dbReference type="Proteomes" id="UP001558534">
    <property type="component" value="Unassembled WGS sequence"/>
</dbReference>
<dbReference type="EMBL" id="JBFRHK010000001">
    <property type="protein sequence ID" value="MEX3743782.1"/>
    <property type="molecule type" value="Genomic_DNA"/>
</dbReference>
<evidence type="ECO:0000313" key="6">
    <source>
        <dbReference type="Proteomes" id="UP001558534"/>
    </source>
</evidence>
<feature type="domain" description="Nudix hydrolase" evidence="4">
    <location>
        <begin position="16"/>
        <end position="147"/>
    </location>
</feature>
<dbReference type="PANTHER" id="PTHR43046">
    <property type="entry name" value="GDP-MANNOSE MANNOSYL HYDROLASE"/>
    <property type="match status" value="1"/>
</dbReference>
<dbReference type="PROSITE" id="PS51462">
    <property type="entry name" value="NUDIX"/>
    <property type="match status" value="1"/>
</dbReference>
<comment type="caution">
    <text evidence="5">The sequence shown here is derived from an EMBL/GenBank/DDBJ whole genome shotgun (WGS) entry which is preliminary data.</text>
</comment>
<dbReference type="GO" id="GO:0016787">
    <property type="term" value="F:hydrolase activity"/>
    <property type="evidence" value="ECO:0007669"/>
    <property type="project" value="UniProtKB-KW"/>
</dbReference>
<dbReference type="SUPFAM" id="SSF55811">
    <property type="entry name" value="Nudix"/>
    <property type="match status" value="1"/>
</dbReference>